<feature type="compositionally biased region" description="Basic and acidic residues" evidence="2">
    <location>
        <begin position="32"/>
        <end position="43"/>
    </location>
</feature>
<feature type="compositionally biased region" description="Polar residues" evidence="2">
    <location>
        <begin position="891"/>
        <end position="907"/>
    </location>
</feature>
<dbReference type="Pfam" id="PF15368">
    <property type="entry name" value="BioT2"/>
    <property type="match status" value="1"/>
</dbReference>
<accession>A0ABM1TXG4</accession>
<feature type="compositionally biased region" description="Basic and acidic residues" evidence="2">
    <location>
        <begin position="827"/>
        <end position="843"/>
    </location>
</feature>
<dbReference type="InterPro" id="IPR029272">
    <property type="entry name" value="CCDC7"/>
</dbReference>
<dbReference type="PANTHER" id="PTHR22035">
    <property type="entry name" value="COILED-COIL DOMAIN-CONTAINING PROTEIN 7"/>
    <property type="match status" value="1"/>
</dbReference>
<feature type="compositionally biased region" description="Basic and acidic residues" evidence="2">
    <location>
        <begin position="405"/>
        <end position="439"/>
    </location>
</feature>
<feature type="compositionally biased region" description="Basic and acidic residues" evidence="2">
    <location>
        <begin position="751"/>
        <end position="763"/>
    </location>
</feature>
<dbReference type="RefSeq" id="XP_026634426.1">
    <property type="nucleotide sequence ID" value="XM_026778625.1"/>
</dbReference>
<name>A0ABM1TXG4_MICOH</name>
<feature type="coiled-coil region" evidence="1">
    <location>
        <begin position="359"/>
        <end position="404"/>
    </location>
</feature>
<feature type="region of interest" description="Disordered" evidence="2">
    <location>
        <begin position="1516"/>
        <end position="1544"/>
    </location>
</feature>
<dbReference type="GeneID" id="101999484"/>
<dbReference type="PANTHER" id="PTHR22035:SF4">
    <property type="entry name" value="COILED-COIL DOMAIN-CONTAINING PROTEIN 7"/>
    <property type="match status" value="1"/>
</dbReference>
<feature type="region of interest" description="Disordered" evidence="2">
    <location>
        <begin position="405"/>
        <end position="473"/>
    </location>
</feature>
<evidence type="ECO:0000313" key="4">
    <source>
        <dbReference type="RefSeq" id="XP_026634426.1"/>
    </source>
</evidence>
<keyword evidence="1" id="KW-0175">Coiled coil</keyword>
<feature type="region of interest" description="Disordered" evidence="2">
    <location>
        <begin position="1414"/>
        <end position="1493"/>
    </location>
</feature>
<keyword evidence="3" id="KW-1185">Reference proteome</keyword>
<feature type="region of interest" description="Disordered" evidence="2">
    <location>
        <begin position="1129"/>
        <end position="1157"/>
    </location>
</feature>
<feature type="compositionally biased region" description="Polar residues" evidence="2">
    <location>
        <begin position="808"/>
        <end position="817"/>
    </location>
</feature>
<evidence type="ECO:0000256" key="1">
    <source>
        <dbReference type="SAM" id="Coils"/>
    </source>
</evidence>
<gene>
    <name evidence="4" type="primary">Ccdc7</name>
</gene>
<organism evidence="3 4">
    <name type="scientific">Microtus ochrogaster</name>
    <name type="common">Prairie vole</name>
    <dbReference type="NCBI Taxonomy" id="79684"/>
    <lineage>
        <taxon>Eukaryota</taxon>
        <taxon>Metazoa</taxon>
        <taxon>Chordata</taxon>
        <taxon>Craniata</taxon>
        <taxon>Vertebrata</taxon>
        <taxon>Euteleostomi</taxon>
        <taxon>Mammalia</taxon>
        <taxon>Eutheria</taxon>
        <taxon>Euarchontoglires</taxon>
        <taxon>Glires</taxon>
        <taxon>Rodentia</taxon>
        <taxon>Myomorpha</taxon>
        <taxon>Muroidea</taxon>
        <taxon>Cricetidae</taxon>
        <taxon>Arvicolinae</taxon>
        <taxon>Microtus</taxon>
    </lineage>
</organism>
<dbReference type="Proteomes" id="UP000694915">
    <property type="component" value="Chromosome 4"/>
</dbReference>
<feature type="region of interest" description="Disordered" evidence="2">
    <location>
        <begin position="751"/>
        <end position="773"/>
    </location>
</feature>
<feature type="region of interest" description="Disordered" evidence="2">
    <location>
        <begin position="320"/>
        <end position="359"/>
    </location>
</feature>
<feature type="region of interest" description="Disordered" evidence="2">
    <location>
        <begin position="949"/>
        <end position="969"/>
    </location>
</feature>
<feature type="compositionally biased region" description="Low complexity" evidence="2">
    <location>
        <begin position="1440"/>
        <end position="1449"/>
    </location>
</feature>
<feature type="compositionally biased region" description="Basic residues" evidence="2">
    <location>
        <begin position="1355"/>
        <end position="1370"/>
    </location>
</feature>
<sequence length="1556" mass="176133">MKRAQPLSTINKKLTSVPELPYKKGLLNSSPKPKEKRNAKSQYDKIEPMVLRSPPTGESVVRYALPIPSSKTKELIAEDEMVRRITKHLKMVVTALENTYGTVDEDGEKTLTKPKEEGISLSVGDDMNAFLQYCSQFAAQMEEAVKEERNILESLFKWFQQQVNQIEEIGKEQSVLEGDLPSDEKTLKLNIAQIVKLIHRFEDLKTRLKGRKGSLLSKHAEKDTLPGSMRSYEAMEKQIEEFIKSHSAYKSQVASETEPEAPYSVTKRMNVMMKIFENQTNMLERALNDQSIAEAKYKQMETDFQMLLLEKTLLESEIQRMRESEKAKPSGKEDRTKRSTRPEKKKEKDSERKSPSRELDLVQIQAEELKMEKKALQEQLKWALQEAEKNKNQLEYVLQHEMETLKDERSKTKVERGISRSKVMREDSKYSQSMEKDAQLGRQQQNYDQVPPEKSKSLEKTQPSAPVVGPLAGHDGVPGVPAFPPEIFKSFTALPLIEECLELDSTEPKETEMWSLVSFPNLAEEMEKAEASEHILSHTEAEQVEVSSKMPNEIIAPEDLLPEAPVTTVRQLYSQGRRKPLFITTKPPEQLSLFSRTQSEIENLEAIRYENVITEYEEQDKKFGREDSITDIKPKEQKGSKTGRLYLHTHEEESERMVFEESAKAKVPAKKLDVSKGKALARDEGALSPEIQGSLSKADVQTKKQKMYKRERFPASHEVPDRSFEHQDSNLIFEIQAKKLRIFKPESVHSEVSDKNIRLEDQKTQSSSQVQLKKQKSLGGEIFTIHFAAPDDVSSHLHQESSLEFQAQAERGTTSEDAQFGPVPVEYQKKDGSADNLVPEKKLITRSPTQNKKYASPQEESAENENVNRFFTNEDLKLQFLDQKRRKAETKSVTDVQESSEPPTTLNPMISEIIFRLDMDRMIENDLQNMKKTFEQHLLKSEFKARSKTGLEMKSIPSRPKPKEPVKTGWRKQDDNLNIIKGTKLLETPSDQHNMSLSPRKDITPGLSSMKTKPQENVNAKYHPPKTFPTKVINLLPFTSEEANVESSTPYENVIPKPLYRTSRGSSAIPTTLQQLLNRKISGAPKPNDVNKQNTELENQLRVSVTSPKKYVHKGVSKTRKLRKKGVESRRNLHTSTSSIKKRKLKEQHNPVTSIERSDELPNNMKTLASAPKIKVLKELSKTSLSNNLRKSRSAAKKLEFGEQPPPVNLNDEDAIIYYNLHGSTSATNKDLTAELSKTTHFYEVGQRSSAVHMSMSAVRKRKSKEKSKTTNLEKEYAEVENSLQIPNLAASISELKEPCKSGNLHENADEETNLLHMSTSALMRYLIKEASKTSSLKKEVVKGSRLLHKSTSSVKKRLHKDKSKTKKLGKNIGEGTSMLRTSTTAKKKRVLKDHSKTSNLEKQIIKGTGILRKSASKKRVPKGLFKSTNIGSKGAQPVSSLHTSTSTTKKNVLKGQPKPTTLGKKGDRLNNLVPSTYASSKSSLKGQSKPVNMDKKVAYGPYSLDTSISSIKKHMLKGQSKSENSDEKDFKLLDNPQPSASATRKHLLKELSTIL</sequence>
<evidence type="ECO:0000313" key="3">
    <source>
        <dbReference type="Proteomes" id="UP000694915"/>
    </source>
</evidence>
<evidence type="ECO:0000256" key="2">
    <source>
        <dbReference type="SAM" id="MobiDB-lite"/>
    </source>
</evidence>
<feature type="compositionally biased region" description="Polar residues" evidence="2">
    <location>
        <begin position="1473"/>
        <end position="1491"/>
    </location>
</feature>
<proteinExistence type="predicted"/>
<feature type="region of interest" description="Disordered" evidence="2">
    <location>
        <begin position="989"/>
        <end position="1012"/>
    </location>
</feature>
<feature type="region of interest" description="Disordered" evidence="2">
    <location>
        <begin position="1342"/>
        <end position="1375"/>
    </location>
</feature>
<feature type="compositionally biased region" description="Basic and acidic residues" evidence="2">
    <location>
        <begin position="1524"/>
        <end position="1533"/>
    </location>
</feature>
<protein>
    <submittedName>
        <fullName evidence="4">Coiled-coil domain-containing protein 7</fullName>
    </submittedName>
</protein>
<reference evidence="4" key="1">
    <citation type="submission" date="2025-08" db="UniProtKB">
        <authorList>
            <consortium name="RefSeq"/>
        </authorList>
    </citation>
    <scope>IDENTIFICATION</scope>
</reference>
<feature type="region of interest" description="Disordered" evidence="2">
    <location>
        <begin position="20"/>
        <end position="43"/>
    </location>
</feature>
<feature type="region of interest" description="Disordered" evidence="2">
    <location>
        <begin position="808"/>
        <end position="868"/>
    </location>
</feature>
<feature type="region of interest" description="Disordered" evidence="2">
    <location>
        <begin position="887"/>
        <end position="907"/>
    </location>
</feature>